<evidence type="ECO:0000259" key="3">
    <source>
        <dbReference type="Pfam" id="PF11611"/>
    </source>
</evidence>
<evidence type="ECO:0000313" key="4">
    <source>
        <dbReference type="EMBL" id="OJF09833.1"/>
    </source>
</evidence>
<feature type="domain" description="DUF4352" evidence="3">
    <location>
        <begin position="99"/>
        <end position="222"/>
    </location>
</feature>
<reference evidence="4 5" key="1">
    <citation type="submission" date="2016-09" db="EMBL/GenBank/DDBJ databases">
        <title>Couchioplanes caeruleus draft genome sequence.</title>
        <authorList>
            <person name="Sheehan J."/>
            <person name="Caffrey P."/>
        </authorList>
    </citation>
    <scope>NUCLEOTIDE SEQUENCE [LARGE SCALE GENOMIC DNA]</scope>
    <source>
        <strain evidence="4 5">DSM 43634</strain>
    </source>
</reference>
<keyword evidence="5" id="KW-1185">Reference proteome</keyword>
<keyword evidence="2" id="KW-0472">Membrane</keyword>
<keyword evidence="2" id="KW-1133">Transmembrane helix</keyword>
<keyword evidence="1" id="KW-0732">Signal</keyword>
<keyword evidence="2" id="KW-0812">Transmembrane</keyword>
<dbReference type="Gene3D" id="2.60.40.1240">
    <property type="match status" value="1"/>
</dbReference>
<comment type="caution">
    <text evidence="4">The sequence shown here is derived from an EMBL/GenBank/DDBJ whole genome shotgun (WGS) entry which is preliminary data.</text>
</comment>
<protein>
    <recommendedName>
        <fullName evidence="3">DUF4352 domain-containing protein</fullName>
    </recommendedName>
</protein>
<proteinExistence type="predicted"/>
<dbReference type="Pfam" id="PF11611">
    <property type="entry name" value="DUF4352"/>
    <property type="match status" value="1"/>
</dbReference>
<dbReference type="InterPro" id="IPR029050">
    <property type="entry name" value="Immunoprotect_excell_Ig-like"/>
</dbReference>
<accession>A0A1K0FAG4</accession>
<evidence type="ECO:0000256" key="1">
    <source>
        <dbReference type="ARBA" id="ARBA00022729"/>
    </source>
</evidence>
<dbReference type="RefSeq" id="WP_071809765.1">
    <property type="nucleotide sequence ID" value="NZ_MEIA01000544.1"/>
</dbReference>
<name>A0A1K0FAG4_9ACTN</name>
<feature type="transmembrane region" description="Helical" evidence="2">
    <location>
        <begin position="63"/>
        <end position="84"/>
    </location>
</feature>
<dbReference type="AlphaFoldDB" id="A0A1K0FAG4"/>
<evidence type="ECO:0000313" key="5">
    <source>
        <dbReference type="Proteomes" id="UP000182486"/>
    </source>
</evidence>
<gene>
    <name evidence="4" type="ORF">BG844_35315</name>
</gene>
<sequence length="238" mass="25772">MEVDQGAGVMRCPYCRREVLMPATPASGTGWPFGTGGADMPHITISSARTFTQKPEAIRRQKLMVLIFGIGAFLAMGAVLTSILSSTLFDSSGDVEEVEVGAAARFKSFEATVRGVDCTKQSITKPDDPATSFDDTMAEKAEGKFCVVSFSVKNVGEKTDTYPTWSFEATSPTERVLDRKYTAEDYANKGSKALDEPIDPGKTADQLLVFDVPTDTTLAYLQICAVFDEPTIKVKFSS</sequence>
<evidence type="ECO:0000256" key="2">
    <source>
        <dbReference type="SAM" id="Phobius"/>
    </source>
</evidence>
<dbReference type="Proteomes" id="UP000182486">
    <property type="component" value="Unassembled WGS sequence"/>
</dbReference>
<organism evidence="4 5">
    <name type="scientific">Couchioplanes caeruleus subsp. caeruleus</name>
    <dbReference type="NCBI Taxonomy" id="56427"/>
    <lineage>
        <taxon>Bacteria</taxon>
        <taxon>Bacillati</taxon>
        <taxon>Actinomycetota</taxon>
        <taxon>Actinomycetes</taxon>
        <taxon>Micromonosporales</taxon>
        <taxon>Micromonosporaceae</taxon>
        <taxon>Couchioplanes</taxon>
    </lineage>
</organism>
<dbReference type="EMBL" id="MEIA01000544">
    <property type="protein sequence ID" value="OJF09833.1"/>
    <property type="molecule type" value="Genomic_DNA"/>
</dbReference>
<dbReference type="InterPro" id="IPR029051">
    <property type="entry name" value="DUF4352"/>
</dbReference>